<accession>A0A6M5Z1S3</accession>
<organism evidence="2 3">
    <name type="scientific">Frigoriglobus tundricola</name>
    <dbReference type="NCBI Taxonomy" id="2774151"/>
    <lineage>
        <taxon>Bacteria</taxon>
        <taxon>Pseudomonadati</taxon>
        <taxon>Planctomycetota</taxon>
        <taxon>Planctomycetia</taxon>
        <taxon>Gemmatales</taxon>
        <taxon>Gemmataceae</taxon>
        <taxon>Frigoriglobus</taxon>
    </lineage>
</organism>
<dbReference type="KEGG" id="ftj:FTUN_7065"/>
<dbReference type="EMBL" id="CP053452">
    <property type="protein sequence ID" value="QJW99453.1"/>
    <property type="molecule type" value="Genomic_DNA"/>
</dbReference>
<dbReference type="NCBIfam" id="TIGR04294">
    <property type="entry name" value="pre_pil_HX9DG"/>
    <property type="match status" value="1"/>
</dbReference>
<dbReference type="PANTHER" id="PTHR30093">
    <property type="entry name" value="GENERAL SECRETION PATHWAY PROTEIN G"/>
    <property type="match status" value="1"/>
</dbReference>
<evidence type="ECO:0000313" key="2">
    <source>
        <dbReference type="EMBL" id="QJW99453.1"/>
    </source>
</evidence>
<dbReference type="Gene3D" id="3.30.700.10">
    <property type="entry name" value="Glycoprotein, Type 4 Pilin"/>
    <property type="match status" value="1"/>
</dbReference>
<dbReference type="RefSeq" id="WP_171474416.1">
    <property type="nucleotide sequence ID" value="NZ_CP053452.2"/>
</dbReference>
<dbReference type="NCBIfam" id="TIGR02532">
    <property type="entry name" value="IV_pilin_GFxxxE"/>
    <property type="match status" value="1"/>
</dbReference>
<dbReference type="Pfam" id="PF07596">
    <property type="entry name" value="SBP_bac_10"/>
    <property type="match status" value="1"/>
</dbReference>
<name>A0A6M5Z1S3_9BACT</name>
<dbReference type="Proteomes" id="UP000503447">
    <property type="component" value="Chromosome"/>
</dbReference>
<protein>
    <recommendedName>
        <fullName evidence="1">DUF1559 domain-containing protein</fullName>
    </recommendedName>
</protein>
<sequence length="296" mass="31826">MRRTLSPRGATLPELLVVIAIIGTLLALLLPGVQRVREAAARMSCLNNLKQIGLACQNYHSAHETLPPGGVGSGQQSTALPSSSWFLHIAPFFEQQAVWDQAVADYNNPAVTLLSQHRGSRALLAVLECPSDGRLRTLQGGRFFSSFDQAAYTDYVGVTGTNIWNRDGVLFTGSAIKLEHIGDGTSNTLLCSERPPQLIGDIGVWYVSSNITPDVLLGSSDLVLFQWGTNCVSGPYHFGPGQLTNPCDDYHFWSLHPGGANFAFCDGSVKFLKYSAVAILPALATRSGGEVITGDY</sequence>
<dbReference type="InterPro" id="IPR045584">
    <property type="entry name" value="Pilin-like"/>
</dbReference>
<dbReference type="PANTHER" id="PTHR30093:SF2">
    <property type="entry name" value="TYPE II SECRETION SYSTEM PROTEIN H"/>
    <property type="match status" value="1"/>
</dbReference>
<keyword evidence="3" id="KW-1185">Reference proteome</keyword>
<dbReference type="InterPro" id="IPR027558">
    <property type="entry name" value="Pre_pil_HX9DG_C"/>
</dbReference>
<evidence type="ECO:0000259" key="1">
    <source>
        <dbReference type="Pfam" id="PF07596"/>
    </source>
</evidence>
<gene>
    <name evidence="2" type="ORF">FTUN_7065</name>
</gene>
<reference evidence="3" key="1">
    <citation type="submission" date="2020-05" db="EMBL/GenBank/DDBJ databases">
        <title>Frigoriglobus tundricola gen. nov., sp. nov., a psychrotolerant cellulolytic planctomycete of the family Gemmataceae with two divergent copies of 16S rRNA gene.</title>
        <authorList>
            <person name="Kulichevskaya I.S."/>
            <person name="Ivanova A.A."/>
            <person name="Naumoff D.G."/>
            <person name="Beletsky A.V."/>
            <person name="Rijpstra W.I.C."/>
            <person name="Sinninghe Damste J.S."/>
            <person name="Mardanov A.V."/>
            <person name="Ravin N.V."/>
            <person name="Dedysh S.N."/>
        </authorList>
    </citation>
    <scope>NUCLEOTIDE SEQUENCE [LARGE SCALE GENOMIC DNA]</scope>
    <source>
        <strain evidence="3">PL17</strain>
    </source>
</reference>
<dbReference type="InterPro" id="IPR011453">
    <property type="entry name" value="DUF1559"/>
</dbReference>
<feature type="domain" description="DUF1559" evidence="1">
    <location>
        <begin position="34"/>
        <end position="275"/>
    </location>
</feature>
<evidence type="ECO:0000313" key="3">
    <source>
        <dbReference type="Proteomes" id="UP000503447"/>
    </source>
</evidence>
<proteinExistence type="predicted"/>
<dbReference type="AlphaFoldDB" id="A0A6M5Z1S3"/>
<dbReference type="SUPFAM" id="SSF54523">
    <property type="entry name" value="Pili subunits"/>
    <property type="match status" value="1"/>
</dbReference>
<dbReference type="InterPro" id="IPR012902">
    <property type="entry name" value="N_methyl_site"/>
</dbReference>